<gene>
    <name evidence="1" type="ORF">LOK49_LG15G00095</name>
</gene>
<evidence type="ECO:0000313" key="2">
    <source>
        <dbReference type="Proteomes" id="UP001060215"/>
    </source>
</evidence>
<keyword evidence="2" id="KW-1185">Reference proteome</keyword>
<organism evidence="1 2">
    <name type="scientific">Camellia lanceoleosa</name>
    <dbReference type="NCBI Taxonomy" id="1840588"/>
    <lineage>
        <taxon>Eukaryota</taxon>
        <taxon>Viridiplantae</taxon>
        <taxon>Streptophyta</taxon>
        <taxon>Embryophyta</taxon>
        <taxon>Tracheophyta</taxon>
        <taxon>Spermatophyta</taxon>
        <taxon>Magnoliopsida</taxon>
        <taxon>eudicotyledons</taxon>
        <taxon>Gunneridae</taxon>
        <taxon>Pentapetalae</taxon>
        <taxon>asterids</taxon>
        <taxon>Ericales</taxon>
        <taxon>Theaceae</taxon>
        <taxon>Camellia</taxon>
    </lineage>
</organism>
<accession>A0ACC0F2Q3</accession>
<protein>
    <submittedName>
        <fullName evidence="1">Uncharacterized protein</fullName>
    </submittedName>
</protein>
<dbReference type="Proteomes" id="UP001060215">
    <property type="component" value="Chromosome 11"/>
</dbReference>
<name>A0ACC0F2Q3_9ERIC</name>
<reference evidence="1 2" key="1">
    <citation type="journal article" date="2022" name="Plant J.">
        <title>Chromosome-level genome of Camellia lanceoleosa provides a valuable resource for understanding genome evolution and self-incompatibility.</title>
        <authorList>
            <person name="Gong W."/>
            <person name="Xiao S."/>
            <person name="Wang L."/>
            <person name="Liao Z."/>
            <person name="Chang Y."/>
            <person name="Mo W."/>
            <person name="Hu G."/>
            <person name="Li W."/>
            <person name="Zhao G."/>
            <person name="Zhu H."/>
            <person name="Hu X."/>
            <person name="Ji K."/>
            <person name="Xiang X."/>
            <person name="Song Q."/>
            <person name="Yuan D."/>
            <person name="Jin S."/>
            <person name="Zhang L."/>
        </authorList>
    </citation>
    <scope>NUCLEOTIDE SEQUENCE [LARGE SCALE GENOMIC DNA]</scope>
    <source>
        <strain evidence="1">SQ_2022a</strain>
    </source>
</reference>
<dbReference type="EMBL" id="CM045768">
    <property type="protein sequence ID" value="KAI7982724.1"/>
    <property type="molecule type" value="Genomic_DNA"/>
</dbReference>
<evidence type="ECO:0000313" key="1">
    <source>
        <dbReference type="EMBL" id="KAI7982724.1"/>
    </source>
</evidence>
<proteinExistence type="predicted"/>
<comment type="caution">
    <text evidence="1">The sequence shown here is derived from an EMBL/GenBank/DDBJ whole genome shotgun (WGS) entry which is preliminary data.</text>
</comment>
<sequence>MISESSRGEAGVGWESSRPAWASEGVVPITNQARTWKAPAIGSVKINFDGAIVNDGRAAVGIVVRDFRGCVLASCIEQFRYFYDVDHVEALDAIRASSMAKDLGFSLVVFEDDSLSVINSINAVACR</sequence>